<name>A0A1G7HD61_9GAMM</name>
<dbReference type="AlphaFoldDB" id="A0A1G7HD61"/>
<dbReference type="STRING" id="640205.SAMN05216381_0587"/>
<dbReference type="Proteomes" id="UP000243378">
    <property type="component" value="Unassembled WGS sequence"/>
</dbReference>
<keyword evidence="1" id="KW-0472">Membrane</keyword>
<evidence type="ECO:0000313" key="3">
    <source>
        <dbReference type="Proteomes" id="UP000243378"/>
    </source>
</evidence>
<proteinExistence type="predicted"/>
<accession>A0A1G7HD61</accession>
<feature type="transmembrane region" description="Helical" evidence="1">
    <location>
        <begin position="7"/>
        <end position="32"/>
    </location>
</feature>
<gene>
    <name evidence="2" type="ORF">SAMN05216381_0587</name>
</gene>
<reference evidence="2 3" key="1">
    <citation type="submission" date="2016-10" db="EMBL/GenBank/DDBJ databases">
        <authorList>
            <person name="de Groot N.N."/>
        </authorList>
    </citation>
    <scope>NUCLEOTIDE SEQUENCE [LARGE SCALE GENOMIC DNA]</scope>
    <source>
        <strain evidence="2 3">LMG 25475</strain>
    </source>
</reference>
<evidence type="ECO:0000256" key="1">
    <source>
        <dbReference type="SAM" id="Phobius"/>
    </source>
</evidence>
<sequence>MNQEKRALLLTVLIIGVTAQLFFAGLLLVGYLSRRRGCPTFGIYCWS</sequence>
<dbReference type="EMBL" id="FNBM01000001">
    <property type="protein sequence ID" value="SDE97999.1"/>
    <property type="molecule type" value="Genomic_DNA"/>
</dbReference>
<evidence type="ECO:0000313" key="2">
    <source>
        <dbReference type="EMBL" id="SDE97999.1"/>
    </source>
</evidence>
<keyword evidence="1" id="KW-1133">Transmembrane helix</keyword>
<keyword evidence="1" id="KW-0812">Transmembrane</keyword>
<organism evidence="2 3">
    <name type="scientific">Phytopseudomonas seleniipraecipitans</name>
    <dbReference type="NCBI Taxonomy" id="640205"/>
    <lineage>
        <taxon>Bacteria</taxon>
        <taxon>Pseudomonadati</taxon>
        <taxon>Pseudomonadota</taxon>
        <taxon>Gammaproteobacteria</taxon>
        <taxon>Pseudomonadales</taxon>
        <taxon>Pseudomonadaceae</taxon>
        <taxon>Phytopseudomonas</taxon>
    </lineage>
</organism>
<protein>
    <submittedName>
        <fullName evidence="2">Uncharacterized protein</fullName>
    </submittedName>
</protein>